<evidence type="ECO:0000313" key="3">
    <source>
        <dbReference type="EMBL" id="MFC3528396.1"/>
    </source>
</evidence>
<sequence length="383" mass="40887">MEDLAWLLAQHDRLVALRREFHAHPEIAFEEEWTADRLSGLLSGLGCRISRRIGGTGFVATLPGGDGPAVALRTDMDALPQDEATGLAYASTRPGRMHACGHDGHMVLLLATAELLAGGPALPGPVHFICQPAEETGRGAEAMMADGLFDEIAPALTFGYHNWPGLPLGVVSGREGPIMAAYRKLGYHIEGRGGHAAMPQHCSPLYAAMARLILLTGERIAAELPATAFAFTQNHGSVAANIIPASLTLSGSFRFLVPDEGRLVQDILADCATRVVAEFGTRVTPFSERVFDVTANHGAAVDAVRRIEGPLSWREAAAPSMVSEDFGSMIRDRRGCYVWLGAGEDRPALHTTSFDFHDALLLTAPAHLAAVLRRASMSEASKA</sequence>
<dbReference type="Gene3D" id="3.30.70.360">
    <property type="match status" value="1"/>
</dbReference>
<dbReference type="Pfam" id="PF01546">
    <property type="entry name" value="Peptidase_M20"/>
    <property type="match status" value="1"/>
</dbReference>
<dbReference type="PIRSF" id="PIRSF005962">
    <property type="entry name" value="Pept_M20D_amidohydro"/>
    <property type="match status" value="1"/>
</dbReference>
<dbReference type="EMBL" id="JBHRXJ010000005">
    <property type="protein sequence ID" value="MFC3528396.1"/>
    <property type="molecule type" value="Genomic_DNA"/>
</dbReference>
<dbReference type="PANTHER" id="PTHR11014">
    <property type="entry name" value="PEPTIDASE M20 FAMILY MEMBER"/>
    <property type="match status" value="1"/>
</dbReference>
<accession>A0ABV7R535</accession>
<dbReference type="InterPro" id="IPR036264">
    <property type="entry name" value="Bact_exopeptidase_dim_dom"/>
</dbReference>
<keyword evidence="1" id="KW-0378">Hydrolase</keyword>
<dbReference type="SUPFAM" id="SSF53187">
    <property type="entry name" value="Zn-dependent exopeptidases"/>
    <property type="match status" value="1"/>
</dbReference>
<dbReference type="Proteomes" id="UP001595721">
    <property type="component" value="Unassembled WGS sequence"/>
</dbReference>
<evidence type="ECO:0000259" key="2">
    <source>
        <dbReference type="Pfam" id="PF07687"/>
    </source>
</evidence>
<dbReference type="InterPro" id="IPR017439">
    <property type="entry name" value="Amidohydrolase"/>
</dbReference>
<dbReference type="Pfam" id="PF07687">
    <property type="entry name" value="M20_dimer"/>
    <property type="match status" value="1"/>
</dbReference>
<reference evidence="4" key="1">
    <citation type="journal article" date="2019" name="Int. J. Syst. Evol. Microbiol.">
        <title>The Global Catalogue of Microorganisms (GCM) 10K type strain sequencing project: providing services to taxonomists for standard genome sequencing and annotation.</title>
        <authorList>
            <consortium name="The Broad Institute Genomics Platform"/>
            <consortium name="The Broad Institute Genome Sequencing Center for Infectious Disease"/>
            <person name="Wu L."/>
            <person name="Ma J."/>
        </authorList>
    </citation>
    <scope>NUCLEOTIDE SEQUENCE [LARGE SCALE GENOMIC DNA]</scope>
    <source>
        <strain evidence="4">KCTC 42899</strain>
    </source>
</reference>
<feature type="domain" description="Peptidase M20 dimerisation" evidence="2">
    <location>
        <begin position="188"/>
        <end position="269"/>
    </location>
</feature>
<gene>
    <name evidence="3" type="ORF">ACFOMH_09440</name>
</gene>
<organism evidence="3 4">
    <name type="scientific">Paracoccus mangrovi</name>
    <dbReference type="NCBI Taxonomy" id="1715645"/>
    <lineage>
        <taxon>Bacteria</taxon>
        <taxon>Pseudomonadati</taxon>
        <taxon>Pseudomonadota</taxon>
        <taxon>Alphaproteobacteria</taxon>
        <taxon>Rhodobacterales</taxon>
        <taxon>Paracoccaceae</taxon>
        <taxon>Paracoccus</taxon>
    </lineage>
</organism>
<dbReference type="InterPro" id="IPR011650">
    <property type="entry name" value="Peptidase_M20_dimer"/>
</dbReference>
<evidence type="ECO:0000256" key="1">
    <source>
        <dbReference type="ARBA" id="ARBA00022801"/>
    </source>
</evidence>
<dbReference type="SUPFAM" id="SSF55031">
    <property type="entry name" value="Bacterial exopeptidase dimerisation domain"/>
    <property type="match status" value="1"/>
</dbReference>
<protein>
    <submittedName>
        <fullName evidence="3">M20 family metallopeptidase</fullName>
    </submittedName>
</protein>
<dbReference type="NCBIfam" id="TIGR01891">
    <property type="entry name" value="amidohydrolases"/>
    <property type="match status" value="1"/>
</dbReference>
<comment type="caution">
    <text evidence="3">The sequence shown here is derived from an EMBL/GenBank/DDBJ whole genome shotgun (WGS) entry which is preliminary data.</text>
</comment>
<name>A0ABV7R535_9RHOB</name>
<dbReference type="RefSeq" id="WP_377744109.1">
    <property type="nucleotide sequence ID" value="NZ_JBHRXJ010000005.1"/>
</dbReference>
<proteinExistence type="predicted"/>
<dbReference type="PANTHER" id="PTHR11014:SF63">
    <property type="entry name" value="METALLOPEPTIDASE, PUTATIVE (AFU_ORTHOLOGUE AFUA_6G09600)-RELATED"/>
    <property type="match status" value="1"/>
</dbReference>
<dbReference type="InterPro" id="IPR002933">
    <property type="entry name" value="Peptidase_M20"/>
</dbReference>
<keyword evidence="4" id="KW-1185">Reference proteome</keyword>
<evidence type="ECO:0000313" key="4">
    <source>
        <dbReference type="Proteomes" id="UP001595721"/>
    </source>
</evidence>
<dbReference type="Gene3D" id="3.40.630.10">
    <property type="entry name" value="Zn peptidases"/>
    <property type="match status" value="1"/>
</dbReference>